<protein>
    <submittedName>
        <fullName evidence="1">Uncharacterized protein</fullName>
    </submittedName>
</protein>
<dbReference type="EMBL" id="QRBW01000018">
    <property type="protein sequence ID" value="RDT59851.1"/>
    <property type="molecule type" value="Genomic_DNA"/>
</dbReference>
<dbReference type="AlphaFoldDB" id="A0ABD7GYK1"/>
<accession>A0ABD7GYK1</accession>
<dbReference type="Proteomes" id="UP000255291">
    <property type="component" value="Unassembled WGS sequence"/>
</dbReference>
<sequence length="281" mass="31603">MEGACVKGAQLGAHHFHGTPVWGSAGDVHRIAVSGAGAFVSYVRPDQIAASLNFAAAVGIDNGAFSAWMRGLVINWCEFYEWLLGYYHHPKVAFFVIPDVVEGGESDNDALIRQVPRMFRDKAAPVWHLHESIDRLVELCREWPRVCFGSSGEYAVIRTERWHRRMQEAFETIYCKYTFQTRVHGLRMLDGRVMGNYPLATADSTNLACNVPKFNSKYPELTRAIREAEYSRGLSEKELKAVILKNRCAILKGAIEAVRPPSISEWSSKGLQPFQLELEIA</sequence>
<name>A0ABD7GYK1_9ENTR</name>
<evidence type="ECO:0000313" key="1">
    <source>
        <dbReference type="EMBL" id="RDT59851.1"/>
    </source>
</evidence>
<proteinExistence type="predicted"/>
<comment type="caution">
    <text evidence="1">The sequence shown here is derived from an EMBL/GenBank/DDBJ whole genome shotgun (WGS) entry which is preliminary data.</text>
</comment>
<gene>
    <name evidence="1" type="ORF">DXF87_11340</name>
</gene>
<evidence type="ECO:0000313" key="2">
    <source>
        <dbReference type="Proteomes" id="UP000255291"/>
    </source>
</evidence>
<reference evidence="1 2" key="1">
    <citation type="submission" date="2018-07" db="EMBL/GenBank/DDBJ databases">
        <title>The use of a cohorting ward and systematic surveillance cultures for the control of a Klebsiella pneumoniae carbapenemase (KPC)-producing Enterobacteriaceae outbreak.</title>
        <authorList>
            <person name="Doi Y."/>
        </authorList>
    </citation>
    <scope>NUCLEOTIDE SEQUENCE [LARGE SCALE GENOMIC DNA]</scope>
    <source>
        <strain evidence="1 2">1-RC-17-04017</strain>
    </source>
</reference>
<organism evidence="1 2">
    <name type="scientific">Enterobacter roggenkampii</name>
    <dbReference type="NCBI Taxonomy" id="1812935"/>
    <lineage>
        <taxon>Bacteria</taxon>
        <taxon>Pseudomonadati</taxon>
        <taxon>Pseudomonadota</taxon>
        <taxon>Gammaproteobacteria</taxon>
        <taxon>Enterobacterales</taxon>
        <taxon>Enterobacteriaceae</taxon>
        <taxon>Enterobacter</taxon>
        <taxon>Enterobacter cloacae complex</taxon>
    </lineage>
</organism>